<dbReference type="InterPro" id="IPR041610">
    <property type="entry name" value="ArlS_N"/>
</dbReference>
<dbReference type="OrthoDB" id="9786919at2"/>
<evidence type="ECO:0000256" key="1">
    <source>
        <dbReference type="ARBA" id="ARBA00000085"/>
    </source>
</evidence>
<dbReference type="SMART" id="SM00388">
    <property type="entry name" value="HisKA"/>
    <property type="match status" value="1"/>
</dbReference>
<name>S0J6L3_9ENTE</name>
<evidence type="ECO:0000256" key="4">
    <source>
        <dbReference type="ARBA" id="ARBA00015735"/>
    </source>
</evidence>
<dbReference type="PANTHER" id="PTHR45528:SF12">
    <property type="entry name" value="SENSOR HISTIDINE KINASE ARSS"/>
    <property type="match status" value="1"/>
</dbReference>
<keyword evidence="9 12" id="KW-1133">Transmembrane helix</keyword>
<dbReference type="PATRIC" id="fig|1139996.3.peg.1738"/>
<gene>
    <name evidence="15" type="ORF">OMQ_01765</name>
</gene>
<dbReference type="SUPFAM" id="SSF55874">
    <property type="entry name" value="ATPase domain of HSP90 chaperone/DNA topoisomerase II/histidine kinase"/>
    <property type="match status" value="1"/>
</dbReference>
<dbReference type="InterPro" id="IPR036097">
    <property type="entry name" value="HisK_dim/P_sf"/>
</dbReference>
<evidence type="ECO:0000256" key="2">
    <source>
        <dbReference type="ARBA" id="ARBA00004141"/>
    </source>
</evidence>
<dbReference type="Gene3D" id="1.10.287.130">
    <property type="match status" value="1"/>
</dbReference>
<reference evidence="15 16" key="1">
    <citation type="submission" date="2013-03" db="EMBL/GenBank/DDBJ databases">
        <title>The Genome Sequence of Enterococcus saccharolyticus ATCC_43076 (Illumina only assembly).</title>
        <authorList>
            <consortium name="The Broad Institute Genomics Platform"/>
            <consortium name="The Broad Institute Genome Sequencing Center for Infectious Disease"/>
            <person name="Earl A."/>
            <person name="Russ C."/>
            <person name="Gilmore M."/>
            <person name="Surin D."/>
            <person name="Walker B."/>
            <person name="Young S."/>
            <person name="Zeng Q."/>
            <person name="Gargeya S."/>
            <person name="Fitzgerald M."/>
            <person name="Haas B."/>
            <person name="Abouelleil A."/>
            <person name="Allen A.W."/>
            <person name="Alvarado L."/>
            <person name="Arachchi H.M."/>
            <person name="Berlin A.M."/>
            <person name="Chapman S.B."/>
            <person name="Gainer-Dewar J."/>
            <person name="Goldberg J."/>
            <person name="Griggs A."/>
            <person name="Gujja S."/>
            <person name="Hansen M."/>
            <person name="Howarth C."/>
            <person name="Imamovic A."/>
            <person name="Ireland A."/>
            <person name="Larimer J."/>
            <person name="McCowan C."/>
            <person name="Murphy C."/>
            <person name="Pearson M."/>
            <person name="Poon T.W."/>
            <person name="Priest M."/>
            <person name="Roberts A."/>
            <person name="Saif S."/>
            <person name="Shea T."/>
            <person name="Sisk P."/>
            <person name="Sykes S."/>
            <person name="Wortman J."/>
            <person name="Nusbaum C."/>
            <person name="Birren B."/>
        </authorList>
    </citation>
    <scope>NUCLEOTIDE SEQUENCE [LARGE SCALE GENOMIC DNA]</scope>
    <source>
        <strain evidence="15 16">ATCC 43076</strain>
    </source>
</reference>
<feature type="transmembrane region" description="Helical" evidence="12">
    <location>
        <begin position="196"/>
        <end position="223"/>
    </location>
</feature>
<dbReference type="CDD" id="cd06225">
    <property type="entry name" value="HAMP"/>
    <property type="match status" value="1"/>
</dbReference>
<dbReference type="AlphaFoldDB" id="S0J6L3"/>
<dbReference type="PANTHER" id="PTHR45528">
    <property type="entry name" value="SENSOR HISTIDINE KINASE CPXA"/>
    <property type="match status" value="1"/>
</dbReference>
<dbReference type="Pfam" id="PF00672">
    <property type="entry name" value="HAMP"/>
    <property type="match status" value="1"/>
</dbReference>
<feature type="transmembrane region" description="Helical" evidence="12">
    <location>
        <begin position="21"/>
        <end position="43"/>
    </location>
</feature>
<dbReference type="eggNOG" id="COG5002">
    <property type="taxonomic scope" value="Bacteria"/>
</dbReference>
<evidence type="ECO:0000256" key="5">
    <source>
        <dbReference type="ARBA" id="ARBA00022553"/>
    </source>
</evidence>
<feature type="domain" description="Histidine kinase" evidence="13">
    <location>
        <begin position="282"/>
        <end position="499"/>
    </location>
</feature>
<dbReference type="SUPFAM" id="SSF158472">
    <property type="entry name" value="HAMP domain-like"/>
    <property type="match status" value="1"/>
</dbReference>
<dbReference type="PROSITE" id="PS50109">
    <property type="entry name" value="HIS_KIN"/>
    <property type="match status" value="1"/>
</dbReference>
<comment type="catalytic activity">
    <reaction evidence="1">
        <text>ATP + protein L-histidine = ADP + protein N-phospho-L-histidine.</text>
        <dbReference type="EC" id="2.7.13.3"/>
    </reaction>
</comment>
<dbReference type="RefSeq" id="WP_016175538.1">
    <property type="nucleotide sequence ID" value="NZ_KE136389.1"/>
</dbReference>
<feature type="domain" description="HAMP" evidence="14">
    <location>
        <begin position="220"/>
        <end position="274"/>
    </location>
</feature>
<keyword evidence="16" id="KW-1185">Reference proteome</keyword>
<dbReference type="Pfam" id="PF00512">
    <property type="entry name" value="HisKA"/>
    <property type="match status" value="1"/>
</dbReference>
<dbReference type="CDD" id="cd00082">
    <property type="entry name" value="HisKA"/>
    <property type="match status" value="1"/>
</dbReference>
<dbReference type="InterPro" id="IPR036890">
    <property type="entry name" value="HATPase_C_sf"/>
</dbReference>
<dbReference type="InterPro" id="IPR005467">
    <property type="entry name" value="His_kinase_dom"/>
</dbReference>
<evidence type="ECO:0000313" key="16">
    <source>
        <dbReference type="Proteomes" id="UP000014136"/>
    </source>
</evidence>
<evidence type="ECO:0000313" key="15">
    <source>
        <dbReference type="EMBL" id="EOT27852.1"/>
    </source>
</evidence>
<evidence type="ECO:0000256" key="11">
    <source>
        <dbReference type="ARBA" id="ARBA00023136"/>
    </source>
</evidence>
<evidence type="ECO:0000259" key="14">
    <source>
        <dbReference type="PROSITE" id="PS50885"/>
    </source>
</evidence>
<evidence type="ECO:0000256" key="9">
    <source>
        <dbReference type="ARBA" id="ARBA00022989"/>
    </source>
</evidence>
<dbReference type="Gene3D" id="3.30.565.10">
    <property type="entry name" value="Histidine kinase-like ATPase, C-terminal domain"/>
    <property type="match status" value="1"/>
</dbReference>
<dbReference type="InterPro" id="IPR003661">
    <property type="entry name" value="HisK_dim/P_dom"/>
</dbReference>
<organism evidence="15 16">
    <name type="scientific">Enterococcus saccharolyticus subsp. saccharolyticus ATCC 43076</name>
    <dbReference type="NCBI Taxonomy" id="1139996"/>
    <lineage>
        <taxon>Bacteria</taxon>
        <taxon>Bacillati</taxon>
        <taxon>Bacillota</taxon>
        <taxon>Bacilli</taxon>
        <taxon>Lactobacillales</taxon>
        <taxon>Enterococcaceae</taxon>
        <taxon>Enterococcus</taxon>
    </lineage>
</organism>
<evidence type="ECO:0000256" key="3">
    <source>
        <dbReference type="ARBA" id="ARBA00012438"/>
    </source>
</evidence>
<dbReference type="InterPro" id="IPR004358">
    <property type="entry name" value="Sig_transdc_His_kin-like_C"/>
</dbReference>
<protein>
    <recommendedName>
        <fullName evidence="4">Signal transduction histidine-protein kinase ArlS</fullName>
        <ecNumber evidence="3">2.7.13.3</ecNumber>
    </recommendedName>
</protein>
<dbReference type="SMART" id="SM00387">
    <property type="entry name" value="HATPase_c"/>
    <property type="match status" value="1"/>
</dbReference>
<dbReference type="FunFam" id="1.10.287.130:FF:000001">
    <property type="entry name" value="Two-component sensor histidine kinase"/>
    <property type="match status" value="1"/>
</dbReference>
<sequence>MKRLKLRILKIRELQKPSLTIKWAFASSFFIFVVFTIFAVMTYKSAVTLFVEKERKNAEQATYEVVSRLANANSQLSLVNTYRNLTNSANGENRLYDRTSTLEGILMNIDPFISELGQPELTLYVYNLSEELIFKTREKNLQLTQTEVKKPSVVEIDGLTGFIIVHPIYSKETREKIGYVQTFYELTSFYAIRERLLILLIVIEIVSIIVSSVLGYFLSSYFLKPLKILRDTMEKIQEDPQTDIHTPKIETNDELADMAEIFNGMLDRMRSYTEQQEQFVEDVSHELRTPVAVIEGHLNMLNRWGKNDPEILEESLAASLQEISRMKTLVQEMLDLSRAEQVDVYYGNETTQAKEVVYQVFNNFKMLYPNFVFTLDDDLPTEKTLKIYRNHFEQILIIIMDNAVKYSTDRNEVHVSISSNAKDFEIVIQDFGEGISEEDMPKIFNRFYRVDKARARTKGGNGLGLSIAKQLLESYKGKIVPESSLGQGTIFRIYIPIAKKMSEFQ</sequence>
<keyword evidence="6" id="KW-0808">Transferase</keyword>
<dbReference type="EC" id="2.7.13.3" evidence="3"/>
<proteinExistence type="predicted"/>
<dbReference type="STRING" id="41997.RV16_GL000737"/>
<accession>S0J6L3</accession>
<dbReference type="EMBL" id="AHYT01000009">
    <property type="protein sequence ID" value="EOT27852.1"/>
    <property type="molecule type" value="Genomic_DNA"/>
</dbReference>
<evidence type="ECO:0000256" key="7">
    <source>
        <dbReference type="ARBA" id="ARBA00022692"/>
    </source>
</evidence>
<dbReference type="Proteomes" id="UP000014136">
    <property type="component" value="Unassembled WGS sequence"/>
</dbReference>
<dbReference type="InterPro" id="IPR050398">
    <property type="entry name" value="HssS/ArlS-like"/>
</dbReference>
<dbReference type="HOGENOM" id="CLU_000445_89_6_9"/>
<dbReference type="PROSITE" id="PS50885">
    <property type="entry name" value="HAMP"/>
    <property type="match status" value="1"/>
</dbReference>
<keyword evidence="8 15" id="KW-0418">Kinase</keyword>
<dbReference type="GO" id="GO:0016020">
    <property type="term" value="C:membrane"/>
    <property type="evidence" value="ECO:0007669"/>
    <property type="project" value="UniProtKB-SubCell"/>
</dbReference>
<dbReference type="PRINTS" id="PR00344">
    <property type="entry name" value="BCTRLSENSOR"/>
</dbReference>
<dbReference type="InterPro" id="IPR003594">
    <property type="entry name" value="HATPase_dom"/>
</dbReference>
<evidence type="ECO:0000256" key="8">
    <source>
        <dbReference type="ARBA" id="ARBA00022777"/>
    </source>
</evidence>
<dbReference type="SMART" id="SM00304">
    <property type="entry name" value="HAMP"/>
    <property type="match status" value="1"/>
</dbReference>
<evidence type="ECO:0000256" key="12">
    <source>
        <dbReference type="SAM" id="Phobius"/>
    </source>
</evidence>
<comment type="subcellular location">
    <subcellularLocation>
        <location evidence="2">Membrane</location>
        <topology evidence="2">Multi-pass membrane protein</topology>
    </subcellularLocation>
</comment>
<dbReference type="SUPFAM" id="SSF47384">
    <property type="entry name" value="Homodimeric domain of signal transducing histidine kinase"/>
    <property type="match status" value="1"/>
</dbReference>
<keyword evidence="7 12" id="KW-0812">Transmembrane</keyword>
<evidence type="ECO:0000256" key="10">
    <source>
        <dbReference type="ARBA" id="ARBA00023012"/>
    </source>
</evidence>
<dbReference type="Pfam" id="PF18719">
    <property type="entry name" value="ArlS_N"/>
    <property type="match status" value="1"/>
</dbReference>
<dbReference type="Pfam" id="PF02518">
    <property type="entry name" value="HATPase_c"/>
    <property type="match status" value="1"/>
</dbReference>
<evidence type="ECO:0000259" key="13">
    <source>
        <dbReference type="PROSITE" id="PS50109"/>
    </source>
</evidence>
<evidence type="ECO:0000256" key="6">
    <source>
        <dbReference type="ARBA" id="ARBA00022679"/>
    </source>
</evidence>
<dbReference type="InterPro" id="IPR003660">
    <property type="entry name" value="HAMP_dom"/>
</dbReference>
<keyword evidence="10" id="KW-0902">Two-component regulatory system</keyword>
<dbReference type="GO" id="GO:0000155">
    <property type="term" value="F:phosphorelay sensor kinase activity"/>
    <property type="evidence" value="ECO:0007669"/>
    <property type="project" value="InterPro"/>
</dbReference>
<keyword evidence="11 12" id="KW-0472">Membrane</keyword>
<dbReference type="FunFam" id="3.30.565.10:FF:000006">
    <property type="entry name" value="Sensor histidine kinase WalK"/>
    <property type="match status" value="1"/>
</dbReference>
<dbReference type="Gene3D" id="6.10.340.10">
    <property type="match status" value="1"/>
</dbReference>
<comment type="caution">
    <text evidence="15">The sequence shown here is derived from an EMBL/GenBank/DDBJ whole genome shotgun (WGS) entry which is preliminary data.</text>
</comment>
<keyword evidence="5" id="KW-0597">Phosphoprotein</keyword>